<accession>A0A7Z0CZT2</accession>
<protein>
    <recommendedName>
        <fullName evidence="4">Lipoprotein</fullName>
    </recommendedName>
</protein>
<keyword evidence="3" id="KW-1185">Reference proteome</keyword>
<evidence type="ECO:0000313" key="2">
    <source>
        <dbReference type="EMBL" id="NYI66564.1"/>
    </source>
</evidence>
<dbReference type="EMBL" id="JACBZP010000001">
    <property type="protein sequence ID" value="NYI66564.1"/>
    <property type="molecule type" value="Genomic_DNA"/>
</dbReference>
<organism evidence="2 3">
    <name type="scientific">Spelaeicoccus albus</name>
    <dbReference type="NCBI Taxonomy" id="1280376"/>
    <lineage>
        <taxon>Bacteria</taxon>
        <taxon>Bacillati</taxon>
        <taxon>Actinomycetota</taxon>
        <taxon>Actinomycetes</taxon>
        <taxon>Micrococcales</taxon>
        <taxon>Brevibacteriaceae</taxon>
        <taxon>Spelaeicoccus</taxon>
    </lineage>
</organism>
<proteinExistence type="predicted"/>
<gene>
    <name evidence="2" type="ORF">BJY26_000870</name>
</gene>
<dbReference type="RefSeq" id="WP_179426012.1">
    <property type="nucleotide sequence ID" value="NZ_JACBZP010000001.1"/>
</dbReference>
<sequence length="167" mass="17300">MIRKIVSAAAVAAMLMLAGCGGSGDHVAGKAPTADIPGPQPVGTTVRYTADGSTVAVQKYEPEGFDSEHPKNAAVRVKFCIAKSEKGSAQPGNYGWVMRDKHGTLSQEADSPTPGKPGKLLKQAEIPLGSCEHGWVVIAVKGSAAPKLVQIDTAAGLVRWKLPAKTS</sequence>
<evidence type="ECO:0008006" key="4">
    <source>
        <dbReference type="Google" id="ProtNLM"/>
    </source>
</evidence>
<dbReference type="PROSITE" id="PS51257">
    <property type="entry name" value="PROKAR_LIPOPROTEIN"/>
    <property type="match status" value="1"/>
</dbReference>
<feature type="signal peptide" evidence="1">
    <location>
        <begin position="1"/>
        <end position="23"/>
    </location>
</feature>
<evidence type="ECO:0000256" key="1">
    <source>
        <dbReference type="SAM" id="SignalP"/>
    </source>
</evidence>
<dbReference type="Proteomes" id="UP000539111">
    <property type="component" value="Unassembled WGS sequence"/>
</dbReference>
<feature type="chain" id="PRO_5039109979" description="Lipoprotein" evidence="1">
    <location>
        <begin position="24"/>
        <end position="167"/>
    </location>
</feature>
<name>A0A7Z0CZT2_9MICO</name>
<evidence type="ECO:0000313" key="3">
    <source>
        <dbReference type="Proteomes" id="UP000539111"/>
    </source>
</evidence>
<keyword evidence="1" id="KW-0732">Signal</keyword>
<comment type="caution">
    <text evidence="2">The sequence shown here is derived from an EMBL/GenBank/DDBJ whole genome shotgun (WGS) entry which is preliminary data.</text>
</comment>
<reference evidence="2 3" key="1">
    <citation type="submission" date="2020-07" db="EMBL/GenBank/DDBJ databases">
        <title>Sequencing the genomes of 1000 actinobacteria strains.</title>
        <authorList>
            <person name="Klenk H.-P."/>
        </authorList>
    </citation>
    <scope>NUCLEOTIDE SEQUENCE [LARGE SCALE GENOMIC DNA]</scope>
    <source>
        <strain evidence="2 3">DSM 26341</strain>
    </source>
</reference>
<dbReference type="AlphaFoldDB" id="A0A7Z0CZT2"/>